<dbReference type="EMBL" id="FMCX01000007">
    <property type="protein sequence ID" value="SCF39637.1"/>
    <property type="molecule type" value="Genomic_DNA"/>
</dbReference>
<accession>A0A1C5A337</accession>
<sequence length="129" mass="14371">MALIRVADPDFRVCPISLDTLIEIQLDAEDRRWGTRWSSVGALRSQVGPGLILLQSFMREEWGGDLRAYRCLLLFSAAEHGHGGGLATIDLVPARFKSLERLDRDPDVRTALARMFSLALSGTSMITKR</sequence>
<dbReference type="OrthoDB" id="3690759at2"/>
<dbReference type="Proteomes" id="UP000199504">
    <property type="component" value="Unassembled WGS sequence"/>
</dbReference>
<keyword evidence="2" id="KW-1185">Reference proteome</keyword>
<gene>
    <name evidence="1" type="ORF">GA0070564_107240</name>
</gene>
<dbReference type="RefSeq" id="WP_091612466.1">
    <property type="nucleotide sequence ID" value="NZ_FMCX01000007.1"/>
</dbReference>
<evidence type="ECO:0000313" key="2">
    <source>
        <dbReference type="Proteomes" id="UP000199504"/>
    </source>
</evidence>
<name>A0A1C5A337_9ACTN</name>
<reference evidence="2" key="1">
    <citation type="submission" date="2016-06" db="EMBL/GenBank/DDBJ databases">
        <authorList>
            <person name="Varghese N."/>
            <person name="Submissions Spin"/>
        </authorList>
    </citation>
    <scope>NUCLEOTIDE SEQUENCE [LARGE SCALE GENOMIC DNA]</scope>
    <source>
        <strain evidence="2">DSM 44830</strain>
    </source>
</reference>
<proteinExistence type="predicted"/>
<evidence type="ECO:0000313" key="1">
    <source>
        <dbReference type="EMBL" id="SCF39637.1"/>
    </source>
</evidence>
<organism evidence="1 2">
    <name type="scientific">Micromonospora mirobrigensis</name>
    <dbReference type="NCBI Taxonomy" id="262898"/>
    <lineage>
        <taxon>Bacteria</taxon>
        <taxon>Bacillati</taxon>
        <taxon>Actinomycetota</taxon>
        <taxon>Actinomycetes</taxon>
        <taxon>Micromonosporales</taxon>
        <taxon>Micromonosporaceae</taxon>
        <taxon>Micromonospora</taxon>
    </lineage>
</organism>
<dbReference type="AlphaFoldDB" id="A0A1C5A337"/>
<protein>
    <submittedName>
        <fullName evidence="1">Uncharacterized protein</fullName>
    </submittedName>
</protein>